<dbReference type="GO" id="GO:0005730">
    <property type="term" value="C:nucleolus"/>
    <property type="evidence" value="ECO:0007669"/>
    <property type="project" value="TreeGrafter"/>
</dbReference>
<gene>
    <name evidence="2" type="ORF">PGLA2088_LOCUS35937</name>
</gene>
<evidence type="ECO:0000256" key="1">
    <source>
        <dbReference type="SAM" id="MobiDB-lite"/>
    </source>
</evidence>
<dbReference type="PANTHER" id="PTHR16148:SF14">
    <property type="entry name" value="MYND-TYPE DOMAIN-CONTAINING PROTEIN"/>
    <property type="match status" value="1"/>
</dbReference>
<dbReference type="Proteomes" id="UP000626109">
    <property type="component" value="Unassembled WGS sequence"/>
</dbReference>
<feature type="compositionally biased region" description="Low complexity" evidence="1">
    <location>
        <begin position="1"/>
        <end position="35"/>
    </location>
</feature>
<dbReference type="EMBL" id="CAJNNW010031987">
    <property type="protein sequence ID" value="CAE8710418.1"/>
    <property type="molecule type" value="Genomic_DNA"/>
</dbReference>
<dbReference type="GO" id="GO:0005654">
    <property type="term" value="C:nucleoplasm"/>
    <property type="evidence" value="ECO:0007669"/>
    <property type="project" value="TreeGrafter"/>
</dbReference>
<dbReference type="AlphaFoldDB" id="A0A813KQB7"/>
<organism evidence="2 3">
    <name type="scientific">Polarella glacialis</name>
    <name type="common">Dinoflagellate</name>
    <dbReference type="NCBI Taxonomy" id="89957"/>
    <lineage>
        <taxon>Eukaryota</taxon>
        <taxon>Sar</taxon>
        <taxon>Alveolata</taxon>
        <taxon>Dinophyceae</taxon>
        <taxon>Suessiales</taxon>
        <taxon>Suessiaceae</taxon>
        <taxon>Polarella</taxon>
    </lineage>
</organism>
<comment type="caution">
    <text evidence="2">The sequence shown here is derived from an EMBL/GenBank/DDBJ whole genome shotgun (WGS) entry which is preliminary data.</text>
</comment>
<reference evidence="2" key="1">
    <citation type="submission" date="2021-02" db="EMBL/GenBank/DDBJ databases">
        <authorList>
            <person name="Dougan E. K."/>
            <person name="Rhodes N."/>
            <person name="Thang M."/>
            <person name="Chan C."/>
        </authorList>
    </citation>
    <scope>NUCLEOTIDE SEQUENCE</scope>
</reference>
<protein>
    <submittedName>
        <fullName evidence="2">Uncharacterized protein</fullName>
    </submittedName>
</protein>
<proteinExistence type="predicted"/>
<evidence type="ECO:0000313" key="2">
    <source>
        <dbReference type="EMBL" id="CAE8710418.1"/>
    </source>
</evidence>
<dbReference type="PANTHER" id="PTHR16148">
    <property type="entry name" value="NF-KAPPA-B-REPRESSING FACTOR-RELATED"/>
    <property type="match status" value="1"/>
</dbReference>
<feature type="non-terminal residue" evidence="2">
    <location>
        <position position="509"/>
    </location>
</feature>
<accession>A0A813KQB7</accession>
<name>A0A813KQB7_POLGL</name>
<evidence type="ECO:0000313" key="3">
    <source>
        <dbReference type="Proteomes" id="UP000626109"/>
    </source>
</evidence>
<sequence length="509" mass="55754">NNNHNNNKNNNHNNNNKNNNHNNNHNHNHNNNNNNSGPRGVVMAACGERCKARIWADGLGGQCTHKQATTTTATATATATATITTTTGEFCRLHQKEVDKNSCLVHGRIDGPIPLGKKKAFDAAKRKAQRAPQPVDDVVAEAKRLEKVAKRKWNLARLAERRASDHKTSQEGEVQLRRTALSIAHGSSAEVPLKGYLVRGTAAPSPGVPVQPAHILPFTILRGSLSAPLLQFLQGAPEWSRSYDDWAKMREPDARVMGFEKIPPAIEMYAHCNSQSSPMQKADQYLYARSACEPAPRRVMAFRHAMILINGERLRALEQEIVTAMEARSEEEVDIVGHGGVGLTLARSAFSIATMQLRWGERGPMHMDRHVDGGPSILHMSIALFGCRTLNCEVLNGEEDGSSVVKIVSDQLGPGDVYVSSPSCCYHSVDYPKQFAEGAGQPPNTLVIHLRSNILRMRHGPAIFHKSNALMSDVIAPLVAKHLAADPLQLPSMADVQHVLAKWNVPLVD</sequence>
<feature type="region of interest" description="Disordered" evidence="1">
    <location>
        <begin position="1"/>
        <end position="40"/>
    </location>
</feature>